<reference evidence="2" key="1">
    <citation type="journal article" date="2022" name="bioRxiv">
        <title>Sequencing and chromosome-scale assembly of the giantPleurodeles waltlgenome.</title>
        <authorList>
            <person name="Brown T."/>
            <person name="Elewa A."/>
            <person name="Iarovenko S."/>
            <person name="Subramanian E."/>
            <person name="Araus A.J."/>
            <person name="Petzold A."/>
            <person name="Susuki M."/>
            <person name="Suzuki K.-i.T."/>
            <person name="Hayashi T."/>
            <person name="Toyoda A."/>
            <person name="Oliveira C."/>
            <person name="Osipova E."/>
            <person name="Leigh N.D."/>
            <person name="Simon A."/>
            <person name="Yun M.H."/>
        </authorList>
    </citation>
    <scope>NUCLEOTIDE SEQUENCE</scope>
    <source>
        <strain evidence="2">20211129_DDA</strain>
        <tissue evidence="2">Liver</tissue>
    </source>
</reference>
<gene>
    <name evidence="2" type="ORF">NDU88_000609</name>
</gene>
<evidence type="ECO:0000313" key="3">
    <source>
        <dbReference type="Proteomes" id="UP001066276"/>
    </source>
</evidence>
<sequence>MLAHTLLALGHVTQNSLHTGHTKCEKRVHLALVESRHKTSSRVSMETKNVAEDKAASKTHPVGLRSLRDSCRCCP</sequence>
<evidence type="ECO:0000256" key="1">
    <source>
        <dbReference type="SAM" id="MobiDB-lite"/>
    </source>
</evidence>
<comment type="caution">
    <text evidence="2">The sequence shown here is derived from an EMBL/GenBank/DDBJ whole genome shotgun (WGS) entry which is preliminary data.</text>
</comment>
<keyword evidence="3" id="KW-1185">Reference proteome</keyword>
<name>A0AAV7PA66_PLEWA</name>
<dbReference type="Proteomes" id="UP001066276">
    <property type="component" value="Chromosome 7"/>
</dbReference>
<accession>A0AAV7PA66</accession>
<protein>
    <recommendedName>
        <fullName evidence="4">Secreted protein</fullName>
    </recommendedName>
</protein>
<proteinExistence type="predicted"/>
<organism evidence="2 3">
    <name type="scientific">Pleurodeles waltl</name>
    <name type="common">Iberian ribbed newt</name>
    <dbReference type="NCBI Taxonomy" id="8319"/>
    <lineage>
        <taxon>Eukaryota</taxon>
        <taxon>Metazoa</taxon>
        <taxon>Chordata</taxon>
        <taxon>Craniata</taxon>
        <taxon>Vertebrata</taxon>
        <taxon>Euteleostomi</taxon>
        <taxon>Amphibia</taxon>
        <taxon>Batrachia</taxon>
        <taxon>Caudata</taxon>
        <taxon>Salamandroidea</taxon>
        <taxon>Salamandridae</taxon>
        <taxon>Pleurodelinae</taxon>
        <taxon>Pleurodeles</taxon>
    </lineage>
</organism>
<dbReference type="EMBL" id="JANPWB010000011">
    <property type="protein sequence ID" value="KAJ1122105.1"/>
    <property type="molecule type" value="Genomic_DNA"/>
</dbReference>
<feature type="region of interest" description="Disordered" evidence="1">
    <location>
        <begin position="36"/>
        <end position="61"/>
    </location>
</feature>
<dbReference type="AlphaFoldDB" id="A0AAV7PA66"/>
<evidence type="ECO:0008006" key="4">
    <source>
        <dbReference type="Google" id="ProtNLM"/>
    </source>
</evidence>
<evidence type="ECO:0000313" key="2">
    <source>
        <dbReference type="EMBL" id="KAJ1122105.1"/>
    </source>
</evidence>